<keyword evidence="1" id="KW-0812">Transmembrane</keyword>
<evidence type="ECO:0000256" key="1">
    <source>
        <dbReference type="SAM" id="Phobius"/>
    </source>
</evidence>
<feature type="transmembrane region" description="Helical" evidence="1">
    <location>
        <begin position="306"/>
        <end position="326"/>
    </location>
</feature>
<protein>
    <submittedName>
        <fullName evidence="2">Uncharacterized protein</fullName>
    </submittedName>
</protein>
<keyword evidence="1" id="KW-1133">Transmembrane helix</keyword>
<comment type="caution">
    <text evidence="2">The sequence shown here is derived from an EMBL/GenBank/DDBJ whole genome shotgun (WGS) entry which is preliminary data.</text>
</comment>
<keyword evidence="3" id="KW-1185">Reference proteome</keyword>
<reference evidence="2 3" key="1">
    <citation type="submission" date="2018-10" db="EMBL/GenBank/DDBJ databases">
        <authorList>
            <consortium name="IHU Genomes"/>
        </authorList>
    </citation>
    <scope>NUCLEOTIDE SEQUENCE [LARGE SCALE GENOMIC DNA]</scope>
    <source>
        <strain evidence="2 3">A1</strain>
    </source>
</reference>
<dbReference type="Proteomes" id="UP000594342">
    <property type="component" value="Unassembled WGS sequence"/>
</dbReference>
<gene>
    <name evidence="2" type="ORF">YASMINEVIRUS_747</name>
</gene>
<dbReference type="EMBL" id="UPSH01000001">
    <property type="protein sequence ID" value="VBB18284.1"/>
    <property type="molecule type" value="Genomic_DNA"/>
</dbReference>
<keyword evidence="1" id="KW-0472">Membrane</keyword>
<proteinExistence type="predicted"/>
<sequence length="339" mass="36048">MYNFAKSITKASPSTRSDDRSYVNVEPFCMLGIGDCGGSSKSTVNISNNVLMVDKNAITISNKQINDLIVNTIVNNAQTCSGSVFSQQDIVMKSVYSKGDFAPQINMKSKVYLDLKCVNVADVRDMTSTQMISDLMAGLQSNTNQEALAKMGAIAKSESSSGFLSIMSAPSNSDSNVNLTNRYTMLKDYQKNIVNSVSNTLTKTFTTNTVANCIASAVAQQNVQMVGIQTEGAFKPVISMDSATSVLSSCINQNGVANVITQDLVNKFGIQTIDTTKQEASSDQTGGAEASAKVGGLEDLFSSQNLLILLGGLAGLTVLVLIVMMVSSYTKSTKNPTND</sequence>
<evidence type="ECO:0000313" key="2">
    <source>
        <dbReference type="EMBL" id="VBB18284.1"/>
    </source>
</evidence>
<evidence type="ECO:0000313" key="3">
    <source>
        <dbReference type="Proteomes" id="UP000594342"/>
    </source>
</evidence>
<name>A0A5K0U9Z4_9VIRU</name>
<organism evidence="2 3">
    <name type="scientific">Yasminevirus sp. GU-2018</name>
    <dbReference type="NCBI Taxonomy" id="2420051"/>
    <lineage>
        <taxon>Viruses</taxon>
        <taxon>Varidnaviria</taxon>
        <taxon>Bamfordvirae</taxon>
        <taxon>Nucleocytoviricota</taxon>
        <taxon>Megaviricetes</taxon>
        <taxon>Imitervirales</taxon>
        <taxon>Mimiviridae</taxon>
        <taxon>Klosneuvirinae</taxon>
        <taxon>Yasminevirus</taxon>
        <taxon>Yasminevirus saudimassiliense</taxon>
    </lineage>
</organism>
<accession>A0A5K0U9Z4</accession>